<evidence type="ECO:0000256" key="1">
    <source>
        <dbReference type="SAM" id="SignalP"/>
    </source>
</evidence>
<keyword evidence="3" id="KW-1185">Reference proteome</keyword>
<dbReference type="Proteomes" id="UP000770717">
    <property type="component" value="Unassembled WGS sequence"/>
</dbReference>
<gene>
    <name evidence="2" type="ORF">GDO78_018614</name>
</gene>
<feature type="chain" id="PRO_5035256853" evidence="1">
    <location>
        <begin position="19"/>
        <end position="108"/>
    </location>
</feature>
<keyword evidence="1" id="KW-0732">Signal</keyword>
<accession>A0A8J6ECK7</accession>
<sequence length="108" mass="11446">MGGRVHLAGRLLISCSLGQRTCILNCILQKADSSVLAVVGRLGIASHVPIEMSGNFVCNTKLDHCRGNGVVCFLQIPATCTNTLPGKQLIGGGLLQRNPTDLLLMTYP</sequence>
<dbReference type="AlphaFoldDB" id="A0A8J6ECK7"/>
<name>A0A8J6ECK7_ELECQ</name>
<evidence type="ECO:0000313" key="3">
    <source>
        <dbReference type="Proteomes" id="UP000770717"/>
    </source>
</evidence>
<dbReference type="EMBL" id="WNTK01003260">
    <property type="protein sequence ID" value="KAG9465251.1"/>
    <property type="molecule type" value="Genomic_DNA"/>
</dbReference>
<reference evidence="2" key="1">
    <citation type="thesis" date="2020" institute="ProQuest LLC" country="789 East Eisenhower Parkway, Ann Arbor, MI, USA">
        <title>Comparative Genomics and Chromosome Evolution.</title>
        <authorList>
            <person name="Mudd A.B."/>
        </authorList>
    </citation>
    <scope>NUCLEOTIDE SEQUENCE</scope>
    <source>
        <strain evidence="2">HN-11 Male</strain>
        <tissue evidence="2">Kidney and liver</tissue>
    </source>
</reference>
<comment type="caution">
    <text evidence="2">The sequence shown here is derived from an EMBL/GenBank/DDBJ whole genome shotgun (WGS) entry which is preliminary data.</text>
</comment>
<evidence type="ECO:0000313" key="2">
    <source>
        <dbReference type="EMBL" id="KAG9465251.1"/>
    </source>
</evidence>
<protein>
    <submittedName>
        <fullName evidence="2">Uncharacterized protein</fullName>
    </submittedName>
</protein>
<proteinExistence type="predicted"/>
<feature type="signal peptide" evidence="1">
    <location>
        <begin position="1"/>
        <end position="18"/>
    </location>
</feature>
<organism evidence="2 3">
    <name type="scientific">Eleutherodactylus coqui</name>
    <name type="common">Puerto Rican coqui</name>
    <dbReference type="NCBI Taxonomy" id="57060"/>
    <lineage>
        <taxon>Eukaryota</taxon>
        <taxon>Metazoa</taxon>
        <taxon>Chordata</taxon>
        <taxon>Craniata</taxon>
        <taxon>Vertebrata</taxon>
        <taxon>Euteleostomi</taxon>
        <taxon>Amphibia</taxon>
        <taxon>Batrachia</taxon>
        <taxon>Anura</taxon>
        <taxon>Neobatrachia</taxon>
        <taxon>Hyloidea</taxon>
        <taxon>Eleutherodactylidae</taxon>
        <taxon>Eleutherodactylinae</taxon>
        <taxon>Eleutherodactylus</taxon>
        <taxon>Eleutherodactylus</taxon>
    </lineage>
</organism>